<comment type="pathway">
    <text evidence="1">Cofactor biosynthesis; thiamine diphosphate biosynthesis.</text>
</comment>
<dbReference type="Gene3D" id="3.20.20.70">
    <property type="entry name" value="Aldolase class I"/>
    <property type="match status" value="1"/>
</dbReference>
<gene>
    <name evidence="4" type="ORF">JR050_08720</name>
</gene>
<proteinExistence type="predicted"/>
<dbReference type="EMBL" id="JAFELM010000027">
    <property type="protein sequence ID" value="MBM6617749.1"/>
    <property type="molecule type" value="Genomic_DNA"/>
</dbReference>
<evidence type="ECO:0000313" key="5">
    <source>
        <dbReference type="Proteomes" id="UP001518925"/>
    </source>
</evidence>
<dbReference type="InterPro" id="IPR013785">
    <property type="entry name" value="Aldolase_TIM"/>
</dbReference>
<dbReference type="PANTHER" id="PTHR20857">
    <property type="entry name" value="THIAMINE-PHOSPHATE PYROPHOSPHORYLASE"/>
    <property type="match status" value="1"/>
</dbReference>
<reference evidence="4 5" key="1">
    <citation type="submission" date="2021-02" db="EMBL/GenBank/DDBJ databases">
        <title>Bacillus sp. RD4P76, an endophyte from a halophyte.</title>
        <authorList>
            <person name="Sun J.-Q."/>
        </authorList>
    </citation>
    <scope>NUCLEOTIDE SEQUENCE [LARGE SCALE GENOMIC DNA]</scope>
    <source>
        <strain evidence="4 5">RD4P76</strain>
    </source>
</reference>
<dbReference type="CDD" id="cd00564">
    <property type="entry name" value="TMP_TenI"/>
    <property type="match status" value="1"/>
</dbReference>
<dbReference type="InterPro" id="IPR022998">
    <property type="entry name" value="ThiamineP_synth_TenI"/>
</dbReference>
<evidence type="ECO:0000256" key="1">
    <source>
        <dbReference type="ARBA" id="ARBA00004948"/>
    </source>
</evidence>
<protein>
    <submittedName>
        <fullName evidence="4">Thiamine phosphate synthase</fullName>
    </submittedName>
</protein>
<accession>A0ABS2DGY9</accession>
<evidence type="ECO:0000259" key="3">
    <source>
        <dbReference type="Pfam" id="PF02581"/>
    </source>
</evidence>
<dbReference type="RefSeq" id="WP_204203120.1">
    <property type="nucleotide sequence ID" value="NZ_JAFELM010000027.1"/>
</dbReference>
<keyword evidence="2" id="KW-0784">Thiamine biosynthesis</keyword>
<dbReference type="Pfam" id="PF02581">
    <property type="entry name" value="TMP-TENI"/>
    <property type="match status" value="1"/>
</dbReference>
<evidence type="ECO:0000256" key="2">
    <source>
        <dbReference type="ARBA" id="ARBA00022977"/>
    </source>
</evidence>
<comment type="caution">
    <text evidence="4">The sequence shown here is derived from an EMBL/GenBank/DDBJ whole genome shotgun (WGS) entry which is preliminary data.</text>
</comment>
<dbReference type="SUPFAM" id="SSF51391">
    <property type="entry name" value="Thiamin phosphate synthase"/>
    <property type="match status" value="1"/>
</dbReference>
<sequence>MGLHLVSNGRMTATQFSEVVQTVDQYVDYVHIREKQLSARDLFVYVLTLLECGVQSEKLIIHDRVDVAEGLGVRGVQLTTNSLPVEVVRKMNPTLVIGCSTHSHEQVNNAEIGGADFAFYGHVFESISKPGLEPRGLNRVRFITSKTNLPLIAIGGITPENTKSVLDNGASGIAVMSGILDAIDPKWAAKQYWNAIQESKEVQSELKT</sequence>
<name>A0ABS2DGY9_9BACI</name>
<dbReference type="InterPro" id="IPR036206">
    <property type="entry name" value="ThiamineP_synth_sf"/>
</dbReference>
<evidence type="ECO:0000313" key="4">
    <source>
        <dbReference type="EMBL" id="MBM6617749.1"/>
    </source>
</evidence>
<feature type="domain" description="Thiamine phosphate synthase/TenI" evidence="3">
    <location>
        <begin position="4"/>
        <end position="179"/>
    </location>
</feature>
<dbReference type="PANTHER" id="PTHR20857:SF22">
    <property type="entry name" value="THIAZOLE TAUTOMERASE"/>
    <property type="match status" value="1"/>
</dbReference>
<organism evidence="4 5">
    <name type="scientific">Bacillus suaedaesalsae</name>
    <dbReference type="NCBI Taxonomy" id="2810349"/>
    <lineage>
        <taxon>Bacteria</taxon>
        <taxon>Bacillati</taxon>
        <taxon>Bacillota</taxon>
        <taxon>Bacilli</taxon>
        <taxon>Bacillales</taxon>
        <taxon>Bacillaceae</taxon>
        <taxon>Bacillus</taxon>
    </lineage>
</organism>
<dbReference type="Proteomes" id="UP001518925">
    <property type="component" value="Unassembled WGS sequence"/>
</dbReference>
<keyword evidence="5" id="KW-1185">Reference proteome</keyword>